<organism evidence="7 8">
    <name type="scientific">Schistosoma rodhaini</name>
    <dbReference type="NCBI Taxonomy" id="6188"/>
    <lineage>
        <taxon>Eukaryota</taxon>
        <taxon>Metazoa</taxon>
        <taxon>Spiralia</taxon>
        <taxon>Lophotrochozoa</taxon>
        <taxon>Platyhelminthes</taxon>
        <taxon>Trematoda</taxon>
        <taxon>Digenea</taxon>
        <taxon>Strigeidida</taxon>
        <taxon>Schistosomatoidea</taxon>
        <taxon>Schistosomatidae</taxon>
        <taxon>Schistosoma</taxon>
    </lineage>
</organism>
<dbReference type="WBParaSite" id="SRDH1_42850.10">
    <property type="protein sequence ID" value="SRDH1_42850.10"/>
    <property type="gene ID" value="SRDH1_42850"/>
</dbReference>
<dbReference type="GO" id="GO:0005525">
    <property type="term" value="F:GTP binding"/>
    <property type="evidence" value="ECO:0007669"/>
    <property type="project" value="UniProtKB-KW"/>
</dbReference>
<evidence type="ECO:0000259" key="6">
    <source>
        <dbReference type="PROSITE" id="PS51719"/>
    </source>
</evidence>
<dbReference type="PROSITE" id="PS51719">
    <property type="entry name" value="G_SEPTIN"/>
    <property type="match status" value="1"/>
</dbReference>
<dbReference type="InterPro" id="IPR027417">
    <property type="entry name" value="P-loop_NTPase"/>
</dbReference>
<keyword evidence="4" id="KW-0175">Coiled coil</keyword>
<sequence>MVTVVSRNVMIKMEGSSGISPSVDHKVQDSSTQKPNGDLNHRPVMACNDTNRFGPQNNTYNNSSGSMSKALPTNRLVTKVGFANLPNQIHRKAVRRGFVFNLMITGSSGLGKSTFINSLFCADIYNTDYPHNLWEFTSVPVLSPLSKCVITFKGPSRRSYSSGTCVDSRTFALNEANVSLILTIIDTPGFGSELDNSSSWKPLVKYIDSRFESYLRAELNVSRVTVGSGATYQPGLPNDQRVHLCLYFISPNGHGLHQLDIETLKQLHNRVNVVIIIGKADSLTPDECSQFKQTILQELHNHNIKLYDFPESVAKLGGAEESYSINEIRQARGRQPFAVATSNNLVTLPDGRKVYGRSYPWGVVECDNLAHNDFKALKHLLMSVHLQDLIDVTHHVHYTNYFSSRLTSIAEASKFLATEDSREPLSQLETERLAHQRKLAKLESEMENVFEQKVHERTNKLIETERDLVERAEQSEKHILIQLTEFEKRRQEFEDERAIWEAENRESLEALQITTDRGDFIKDKFRIKRKGLF</sequence>
<evidence type="ECO:0000256" key="2">
    <source>
        <dbReference type="ARBA" id="ARBA00023134"/>
    </source>
</evidence>
<accession>A0AA85FAU7</accession>
<proteinExistence type="inferred from homology"/>
<evidence type="ECO:0000256" key="1">
    <source>
        <dbReference type="ARBA" id="ARBA00022741"/>
    </source>
</evidence>
<feature type="coiled-coil region" evidence="4">
    <location>
        <begin position="425"/>
        <end position="459"/>
    </location>
</feature>
<dbReference type="InterPro" id="IPR030379">
    <property type="entry name" value="G_SEPTIN_dom"/>
</dbReference>
<dbReference type="CDD" id="cd01850">
    <property type="entry name" value="CDC_Septin"/>
    <property type="match status" value="1"/>
</dbReference>
<reference evidence="8" key="2">
    <citation type="submission" date="2023-11" db="UniProtKB">
        <authorList>
            <consortium name="WormBaseParasite"/>
        </authorList>
    </citation>
    <scope>IDENTIFICATION</scope>
</reference>
<evidence type="ECO:0000256" key="5">
    <source>
        <dbReference type="SAM" id="MobiDB-lite"/>
    </source>
</evidence>
<feature type="coiled-coil region" evidence="4">
    <location>
        <begin position="483"/>
        <end position="510"/>
    </location>
</feature>
<dbReference type="Gene3D" id="3.40.50.300">
    <property type="entry name" value="P-loop containing nucleotide triphosphate hydrolases"/>
    <property type="match status" value="1"/>
</dbReference>
<dbReference type="InterPro" id="IPR016491">
    <property type="entry name" value="Septin"/>
</dbReference>
<evidence type="ECO:0000313" key="7">
    <source>
        <dbReference type="Proteomes" id="UP000050792"/>
    </source>
</evidence>
<dbReference type="Pfam" id="PF00735">
    <property type="entry name" value="Septin"/>
    <property type="match status" value="1"/>
</dbReference>
<keyword evidence="2 3" id="KW-0342">GTP-binding</keyword>
<feature type="region of interest" description="Disordered" evidence="5">
    <location>
        <begin position="15"/>
        <end position="42"/>
    </location>
</feature>
<reference evidence="7" key="1">
    <citation type="submission" date="2022-06" db="EMBL/GenBank/DDBJ databases">
        <authorList>
            <person name="Berger JAMES D."/>
            <person name="Berger JAMES D."/>
        </authorList>
    </citation>
    <scope>NUCLEOTIDE SEQUENCE [LARGE SCALE GENOMIC DNA]</scope>
</reference>
<dbReference type="PIRSF" id="PIRSF006698">
    <property type="entry name" value="Septin"/>
    <property type="match status" value="1"/>
</dbReference>
<evidence type="ECO:0000256" key="3">
    <source>
        <dbReference type="RuleBase" id="RU004560"/>
    </source>
</evidence>
<dbReference type="Proteomes" id="UP000050792">
    <property type="component" value="Unassembled WGS sequence"/>
</dbReference>
<dbReference type="PANTHER" id="PTHR18884">
    <property type="entry name" value="SEPTIN"/>
    <property type="match status" value="1"/>
</dbReference>
<feature type="domain" description="Septin-type G" evidence="6">
    <location>
        <begin position="96"/>
        <end position="408"/>
    </location>
</feature>
<comment type="similarity">
    <text evidence="3">Belongs to the TRAFAC class TrmE-Era-EngA-EngB-Septin-like GTPase superfamily. Septin GTPase family.</text>
</comment>
<protein>
    <submittedName>
        <fullName evidence="8">Septin-type G domain-containing protein</fullName>
    </submittedName>
</protein>
<dbReference type="AlphaFoldDB" id="A0AA85FAU7"/>
<keyword evidence="1 3" id="KW-0547">Nucleotide-binding</keyword>
<name>A0AA85FAU7_9TREM</name>
<dbReference type="SUPFAM" id="SSF52540">
    <property type="entry name" value="P-loop containing nucleoside triphosphate hydrolases"/>
    <property type="match status" value="1"/>
</dbReference>
<evidence type="ECO:0000256" key="4">
    <source>
        <dbReference type="SAM" id="Coils"/>
    </source>
</evidence>
<keyword evidence="7" id="KW-1185">Reference proteome</keyword>
<evidence type="ECO:0000313" key="8">
    <source>
        <dbReference type="WBParaSite" id="SRDH1_42850.10"/>
    </source>
</evidence>